<feature type="compositionally biased region" description="Polar residues" evidence="1">
    <location>
        <begin position="16"/>
        <end position="34"/>
    </location>
</feature>
<organism evidence="2">
    <name type="scientific">Arundo donax</name>
    <name type="common">Giant reed</name>
    <name type="synonym">Donax arundinaceus</name>
    <dbReference type="NCBI Taxonomy" id="35708"/>
    <lineage>
        <taxon>Eukaryota</taxon>
        <taxon>Viridiplantae</taxon>
        <taxon>Streptophyta</taxon>
        <taxon>Embryophyta</taxon>
        <taxon>Tracheophyta</taxon>
        <taxon>Spermatophyta</taxon>
        <taxon>Magnoliopsida</taxon>
        <taxon>Liliopsida</taxon>
        <taxon>Poales</taxon>
        <taxon>Poaceae</taxon>
        <taxon>PACMAD clade</taxon>
        <taxon>Arundinoideae</taxon>
        <taxon>Arundineae</taxon>
        <taxon>Arundo</taxon>
    </lineage>
</organism>
<feature type="region of interest" description="Disordered" evidence="1">
    <location>
        <begin position="1"/>
        <end position="35"/>
    </location>
</feature>
<proteinExistence type="predicted"/>
<protein>
    <submittedName>
        <fullName evidence="2">Uncharacterized protein</fullName>
    </submittedName>
</protein>
<dbReference type="AlphaFoldDB" id="A0A0A9A5S6"/>
<sequence>MLRYQKDPNSAPPHRSVQSHLAGQISGDSTSSAGATDINRGWLIHEQPCSQQQENCILPRQILVEQLLCAHTET</sequence>
<reference evidence="2" key="2">
    <citation type="journal article" date="2015" name="Data Brief">
        <title>Shoot transcriptome of the giant reed, Arundo donax.</title>
        <authorList>
            <person name="Barrero R.A."/>
            <person name="Guerrero F.D."/>
            <person name="Moolhuijzen P."/>
            <person name="Goolsby J.A."/>
            <person name="Tidwell J."/>
            <person name="Bellgard S.E."/>
            <person name="Bellgard M.I."/>
        </authorList>
    </citation>
    <scope>NUCLEOTIDE SEQUENCE</scope>
    <source>
        <tissue evidence="2">Shoot tissue taken approximately 20 cm above the soil surface</tissue>
    </source>
</reference>
<dbReference type="EMBL" id="GBRH01255503">
    <property type="protein sequence ID" value="JAD42392.1"/>
    <property type="molecule type" value="Transcribed_RNA"/>
</dbReference>
<evidence type="ECO:0000313" key="2">
    <source>
        <dbReference type="EMBL" id="JAD42392.1"/>
    </source>
</evidence>
<evidence type="ECO:0000256" key="1">
    <source>
        <dbReference type="SAM" id="MobiDB-lite"/>
    </source>
</evidence>
<name>A0A0A9A5S6_ARUDO</name>
<accession>A0A0A9A5S6</accession>
<reference evidence="2" key="1">
    <citation type="submission" date="2014-09" db="EMBL/GenBank/DDBJ databases">
        <authorList>
            <person name="Magalhaes I.L.F."/>
            <person name="Oliveira U."/>
            <person name="Santos F.R."/>
            <person name="Vidigal T.H.D.A."/>
            <person name="Brescovit A.D."/>
            <person name="Santos A.J."/>
        </authorList>
    </citation>
    <scope>NUCLEOTIDE SEQUENCE</scope>
    <source>
        <tissue evidence="2">Shoot tissue taken approximately 20 cm above the soil surface</tissue>
    </source>
</reference>